<protein>
    <submittedName>
        <fullName evidence="16">TonB-dependent hemoglobin/transferrin/lactoferrin family receptor</fullName>
    </submittedName>
</protein>
<feature type="signal peptide" evidence="13">
    <location>
        <begin position="1"/>
        <end position="15"/>
    </location>
</feature>
<dbReference type="InterPro" id="IPR037066">
    <property type="entry name" value="Plug_dom_sf"/>
</dbReference>
<dbReference type="CDD" id="cd01347">
    <property type="entry name" value="ligand_gated_channel"/>
    <property type="match status" value="1"/>
</dbReference>
<comment type="subcellular location">
    <subcellularLocation>
        <location evidence="1 11">Cell outer membrane</location>
        <topology evidence="1 11">Multi-pass membrane protein</topology>
    </subcellularLocation>
</comment>
<dbReference type="NCBIfam" id="TIGR01786">
    <property type="entry name" value="TonB-hemlactrns"/>
    <property type="match status" value="1"/>
</dbReference>
<evidence type="ECO:0000259" key="15">
    <source>
        <dbReference type="Pfam" id="PF07715"/>
    </source>
</evidence>
<keyword evidence="9 16" id="KW-0675">Receptor</keyword>
<dbReference type="InterPro" id="IPR000531">
    <property type="entry name" value="Beta-barrel_TonB"/>
</dbReference>
<name>A0A6I4TVX2_9SPHN</name>
<evidence type="ECO:0000256" key="2">
    <source>
        <dbReference type="ARBA" id="ARBA00009810"/>
    </source>
</evidence>
<evidence type="ECO:0000256" key="6">
    <source>
        <dbReference type="ARBA" id="ARBA00022729"/>
    </source>
</evidence>
<dbReference type="InterPro" id="IPR036942">
    <property type="entry name" value="Beta-barrel_TonB_sf"/>
</dbReference>
<keyword evidence="6 13" id="KW-0732">Signal</keyword>
<keyword evidence="4 11" id="KW-1134">Transmembrane beta strand</keyword>
<evidence type="ECO:0000256" key="11">
    <source>
        <dbReference type="PROSITE-ProRule" id="PRU01360"/>
    </source>
</evidence>
<accession>A0A6I4TVX2</accession>
<evidence type="ECO:0000256" key="7">
    <source>
        <dbReference type="ARBA" id="ARBA00023077"/>
    </source>
</evidence>
<dbReference type="OrthoDB" id="9796221at2"/>
<dbReference type="Pfam" id="PF00593">
    <property type="entry name" value="TonB_dep_Rec_b-barrel"/>
    <property type="match status" value="1"/>
</dbReference>
<keyword evidence="5 11" id="KW-0812">Transmembrane</keyword>
<evidence type="ECO:0000256" key="3">
    <source>
        <dbReference type="ARBA" id="ARBA00022448"/>
    </source>
</evidence>
<dbReference type="Proteomes" id="UP000469430">
    <property type="component" value="Unassembled WGS sequence"/>
</dbReference>
<dbReference type="NCBIfam" id="TIGR01785">
    <property type="entry name" value="TonB-hemin"/>
    <property type="match status" value="1"/>
</dbReference>
<dbReference type="Gene3D" id="2.170.130.10">
    <property type="entry name" value="TonB-dependent receptor, plug domain"/>
    <property type="match status" value="1"/>
</dbReference>
<dbReference type="Gene3D" id="2.40.170.20">
    <property type="entry name" value="TonB-dependent receptor, beta-barrel domain"/>
    <property type="match status" value="1"/>
</dbReference>
<evidence type="ECO:0000256" key="5">
    <source>
        <dbReference type="ARBA" id="ARBA00022692"/>
    </source>
</evidence>
<keyword evidence="7 12" id="KW-0798">TonB box</keyword>
<evidence type="ECO:0000256" key="10">
    <source>
        <dbReference type="ARBA" id="ARBA00023237"/>
    </source>
</evidence>
<gene>
    <name evidence="16" type="ORF">GRI97_15295</name>
</gene>
<dbReference type="InterPro" id="IPR010949">
    <property type="entry name" value="TonB_Hb/transfer/lactofer_rcpt"/>
</dbReference>
<evidence type="ECO:0000256" key="13">
    <source>
        <dbReference type="SAM" id="SignalP"/>
    </source>
</evidence>
<comment type="caution">
    <text evidence="16">The sequence shown here is derived from an EMBL/GenBank/DDBJ whole genome shotgun (WGS) entry which is preliminary data.</text>
</comment>
<feature type="domain" description="TonB-dependent receptor plug" evidence="15">
    <location>
        <begin position="41"/>
        <end position="161"/>
    </location>
</feature>
<evidence type="ECO:0000256" key="9">
    <source>
        <dbReference type="ARBA" id="ARBA00023170"/>
    </source>
</evidence>
<keyword evidence="3 11" id="KW-0813">Transport</keyword>
<keyword evidence="10 11" id="KW-0998">Cell outer membrane</keyword>
<dbReference type="InterPro" id="IPR012910">
    <property type="entry name" value="Plug_dom"/>
</dbReference>
<feature type="domain" description="TonB-dependent receptor-like beta-barrel" evidence="14">
    <location>
        <begin position="272"/>
        <end position="687"/>
    </location>
</feature>
<keyword evidence="8 11" id="KW-0472">Membrane</keyword>
<feature type="chain" id="PRO_5026249292" evidence="13">
    <location>
        <begin position="16"/>
        <end position="734"/>
    </location>
</feature>
<reference evidence="16 17" key="1">
    <citation type="submission" date="2019-12" db="EMBL/GenBank/DDBJ databases">
        <title>Genomic-based taxomic classification of the family Erythrobacteraceae.</title>
        <authorList>
            <person name="Xu L."/>
        </authorList>
    </citation>
    <scope>NUCLEOTIDE SEQUENCE [LARGE SCALE GENOMIC DNA]</scope>
    <source>
        <strain evidence="16 17">S36</strain>
    </source>
</reference>
<dbReference type="Pfam" id="PF07715">
    <property type="entry name" value="Plug"/>
    <property type="match status" value="1"/>
</dbReference>
<evidence type="ECO:0000259" key="14">
    <source>
        <dbReference type="Pfam" id="PF00593"/>
    </source>
</evidence>
<dbReference type="SUPFAM" id="SSF56935">
    <property type="entry name" value="Porins"/>
    <property type="match status" value="1"/>
</dbReference>
<dbReference type="PANTHER" id="PTHR30069">
    <property type="entry name" value="TONB-DEPENDENT OUTER MEMBRANE RECEPTOR"/>
    <property type="match status" value="1"/>
</dbReference>
<comment type="similarity">
    <text evidence="2 11 12">Belongs to the TonB-dependent receptor family.</text>
</comment>
<dbReference type="InterPro" id="IPR011276">
    <property type="entry name" value="TonB_haem/Hb_rcpt"/>
</dbReference>
<dbReference type="GO" id="GO:0015232">
    <property type="term" value="F:heme transmembrane transporter activity"/>
    <property type="evidence" value="ECO:0007669"/>
    <property type="project" value="InterPro"/>
</dbReference>
<dbReference type="AlphaFoldDB" id="A0A6I4TVX2"/>
<dbReference type="PANTHER" id="PTHR30069:SF29">
    <property type="entry name" value="HEMOGLOBIN AND HEMOGLOBIN-HAPTOGLOBIN-BINDING PROTEIN 1-RELATED"/>
    <property type="match status" value="1"/>
</dbReference>
<proteinExistence type="inferred from homology"/>
<organism evidence="16 17">
    <name type="scientific">Croceibacterium xixiisoli</name>
    <dbReference type="NCBI Taxonomy" id="1476466"/>
    <lineage>
        <taxon>Bacteria</taxon>
        <taxon>Pseudomonadati</taxon>
        <taxon>Pseudomonadota</taxon>
        <taxon>Alphaproteobacteria</taxon>
        <taxon>Sphingomonadales</taxon>
        <taxon>Erythrobacteraceae</taxon>
        <taxon>Croceibacterium</taxon>
    </lineage>
</organism>
<evidence type="ECO:0000256" key="1">
    <source>
        <dbReference type="ARBA" id="ARBA00004571"/>
    </source>
</evidence>
<sequence length="734" mass="77971">MLAGAALGIAAPAMAAEDDAASDQSRDASITVTATRAPIKLEDAPATVTVISDTQIADMLVTDIKDLVRFEPGVSVRRGPARFGAALGATGRAGNEGFTIRGIGGNRVLIQVDGIRTPQGYSFGAQDAGRGGYTDVGLIKSVEILRGPASALYGSDGLAGAVSFTTSDPEDLLRPGQDVGGFGRVQYSSADNEWAETIAAAGRAGNFSVLLAYTRRDFQELENQGTVDGIGATRTLPNPQDGQSDAVLGKLVYTDGGHRVRLTGELLRTNVFSNVLSGEGPSGLGWNVDQLTAEDRTRRGRVSADWSWQGEGVVDYAHVAGYWQNGQDIQFSDEDRSPSADRERLNTFENRVWGLSAEGRSDFATGALGHRLSFGGDISWTEQKGLRDGVAPPAGETFPSSAFPKTDFMLGGVFLGDEISIADGLVTLFPALRFDFYRLEPQDDLLYPAASQAGQEDSRLSPKFGAVVNLGHGIRLFGNYAQGFRAPTPSQVNNFFGNIAYGYTSEPNPDLGPERSESWEGGVRYTGNGFSLSATYFKADYEDFISQEVVSGSFTPADPAIYKYINLGQVEISGVEAKGDFTTGFGLTGRAAIAYADGKKIAANGSKSPLDTIDPLTIVGGLGYRDPGGVFGTELIVTHNSGKSAEDAVDACNRNLCYIPPASTVLDLTAFVKVTDALTIRGGIFNLTDETYALWSDVRGLTQHLPTTTDTVNPTIPAYTRPGRNGSVSISYRF</sequence>
<evidence type="ECO:0000256" key="12">
    <source>
        <dbReference type="RuleBase" id="RU003357"/>
    </source>
</evidence>
<keyword evidence="17" id="KW-1185">Reference proteome</keyword>
<evidence type="ECO:0000256" key="4">
    <source>
        <dbReference type="ARBA" id="ARBA00022452"/>
    </source>
</evidence>
<dbReference type="GO" id="GO:0044718">
    <property type="term" value="P:siderophore transmembrane transport"/>
    <property type="evidence" value="ECO:0007669"/>
    <property type="project" value="TreeGrafter"/>
</dbReference>
<dbReference type="GO" id="GO:0015344">
    <property type="term" value="F:siderophore uptake transmembrane transporter activity"/>
    <property type="evidence" value="ECO:0007669"/>
    <property type="project" value="TreeGrafter"/>
</dbReference>
<dbReference type="PROSITE" id="PS52016">
    <property type="entry name" value="TONB_DEPENDENT_REC_3"/>
    <property type="match status" value="1"/>
</dbReference>
<dbReference type="EMBL" id="WTYJ01000003">
    <property type="protein sequence ID" value="MXP00356.1"/>
    <property type="molecule type" value="Genomic_DNA"/>
</dbReference>
<dbReference type="RefSeq" id="WP_161392066.1">
    <property type="nucleotide sequence ID" value="NZ_JBHSCP010000002.1"/>
</dbReference>
<dbReference type="InterPro" id="IPR039426">
    <property type="entry name" value="TonB-dep_rcpt-like"/>
</dbReference>
<dbReference type="GO" id="GO:0009279">
    <property type="term" value="C:cell outer membrane"/>
    <property type="evidence" value="ECO:0007669"/>
    <property type="project" value="UniProtKB-SubCell"/>
</dbReference>
<evidence type="ECO:0000313" key="17">
    <source>
        <dbReference type="Proteomes" id="UP000469430"/>
    </source>
</evidence>
<evidence type="ECO:0000256" key="8">
    <source>
        <dbReference type="ARBA" id="ARBA00023136"/>
    </source>
</evidence>
<evidence type="ECO:0000313" key="16">
    <source>
        <dbReference type="EMBL" id="MXP00356.1"/>
    </source>
</evidence>